<sequence>MESGVKGSHDMWSNDSRDIESFEASLPQHSESYSSLSDCLCLLFSIGCIIAFILVVAWLLPEPSTMTIHLSE</sequence>
<keyword evidence="1" id="KW-1133">Transmembrane helix</keyword>
<keyword evidence="1" id="KW-0472">Membrane</keyword>
<accession>A0A5N6D8X0</accession>
<evidence type="ECO:0000313" key="2">
    <source>
        <dbReference type="EMBL" id="KAB8201417.1"/>
    </source>
</evidence>
<dbReference type="EMBL" id="ML735021">
    <property type="protein sequence ID" value="KAB8201417.1"/>
    <property type="molecule type" value="Genomic_DNA"/>
</dbReference>
<keyword evidence="1" id="KW-0812">Transmembrane</keyword>
<protein>
    <submittedName>
        <fullName evidence="2">Uncharacterized protein</fullName>
    </submittedName>
</protein>
<dbReference type="AlphaFoldDB" id="A0A5N6D8X0"/>
<reference evidence="2 3" key="1">
    <citation type="submission" date="2019-04" db="EMBL/GenBank/DDBJ databases">
        <title>Fungal friends and foes A comparative genomics study of 23 Aspergillus species from section Flavi.</title>
        <authorList>
            <consortium name="DOE Joint Genome Institute"/>
            <person name="Kjaerbolling I."/>
            <person name="Vesth T.C."/>
            <person name="Frisvad J.C."/>
            <person name="Nybo J.L."/>
            <person name="Theobald S."/>
            <person name="Kildgaard S."/>
            <person name="Petersen T.I."/>
            <person name="Kuo A."/>
            <person name="Sato A."/>
            <person name="Lyhne E.K."/>
            <person name="Kogle M.E."/>
            <person name="Wiebenga A."/>
            <person name="Kun R.S."/>
            <person name="Lubbers R.J."/>
            <person name="Makela M.R."/>
            <person name="Barry K."/>
            <person name="Chovatia M."/>
            <person name="Clum A."/>
            <person name="Daum C."/>
            <person name="Haridas S."/>
            <person name="He G."/>
            <person name="LaButti K."/>
            <person name="Lipzen A."/>
            <person name="Mondo S."/>
            <person name="Pangilinan J."/>
            <person name="Riley R."/>
            <person name="Salamov A."/>
            <person name="Simmons B.A."/>
            <person name="Magnuson J.K."/>
            <person name="Henrissat B."/>
            <person name="Mortensen U.H."/>
            <person name="Larsen T.O."/>
            <person name="De vries R.P."/>
            <person name="Grigoriev I.V."/>
            <person name="Machida M."/>
            <person name="Baker S.E."/>
            <person name="Andersen M.R."/>
        </authorList>
    </citation>
    <scope>NUCLEOTIDE SEQUENCE [LARGE SCALE GENOMIC DNA]</scope>
    <source>
        <strain evidence="2 3">CBS 117618</strain>
    </source>
</reference>
<feature type="transmembrane region" description="Helical" evidence="1">
    <location>
        <begin position="39"/>
        <end position="60"/>
    </location>
</feature>
<keyword evidence="3" id="KW-1185">Reference proteome</keyword>
<proteinExistence type="predicted"/>
<dbReference type="VEuPathDB" id="FungiDB:BDV34DRAFT_202920"/>
<name>A0A5N6D8X0_ASPPA</name>
<organism evidence="2 3">
    <name type="scientific">Aspergillus parasiticus</name>
    <dbReference type="NCBI Taxonomy" id="5067"/>
    <lineage>
        <taxon>Eukaryota</taxon>
        <taxon>Fungi</taxon>
        <taxon>Dikarya</taxon>
        <taxon>Ascomycota</taxon>
        <taxon>Pezizomycotina</taxon>
        <taxon>Eurotiomycetes</taxon>
        <taxon>Eurotiomycetidae</taxon>
        <taxon>Eurotiales</taxon>
        <taxon>Aspergillaceae</taxon>
        <taxon>Aspergillus</taxon>
        <taxon>Aspergillus subgen. Circumdati</taxon>
    </lineage>
</organism>
<evidence type="ECO:0000313" key="3">
    <source>
        <dbReference type="Proteomes" id="UP000326532"/>
    </source>
</evidence>
<evidence type="ECO:0000256" key="1">
    <source>
        <dbReference type="SAM" id="Phobius"/>
    </source>
</evidence>
<dbReference type="Proteomes" id="UP000326532">
    <property type="component" value="Unassembled WGS sequence"/>
</dbReference>
<gene>
    <name evidence="2" type="ORF">BDV34DRAFT_202920</name>
</gene>